<evidence type="ECO:0000256" key="6">
    <source>
        <dbReference type="ARBA" id="ARBA00038447"/>
    </source>
</evidence>
<name>A0ABR3DDL3_NEUIN</name>
<dbReference type="EMBL" id="JAVLET010000004">
    <property type="protein sequence ID" value="KAL0470747.1"/>
    <property type="molecule type" value="Genomic_DNA"/>
</dbReference>
<evidence type="ECO:0000256" key="5">
    <source>
        <dbReference type="ARBA" id="ARBA00023306"/>
    </source>
</evidence>
<accession>A0ABR3DDL3</accession>
<protein>
    <submittedName>
        <fullName evidence="8">Ctf8 domain-containing protein</fullName>
    </submittedName>
</protein>
<proteinExistence type="inferred from homology"/>
<keyword evidence="2" id="KW-0235">DNA replication</keyword>
<comment type="similarity">
    <text evidence="6">Belongs to the CTF8 family.</text>
</comment>
<feature type="compositionally biased region" description="Acidic residues" evidence="7">
    <location>
        <begin position="127"/>
        <end position="143"/>
    </location>
</feature>
<sequence>MSSRISLHPRPLQPSPSSSSSTPATDPLPTLIQTPTGLALLELQGTLNMRDFDPSSTEPITPIPVGRIDFPDYQPNSLTFDPNDKKWMKRVYMYIGEHQRLLGEVKGLGKAVGVVRKRMVRQREGMNGEEEEEEEEEEEQKEELEVLDIIKYKIVFGTRPEPVTRGEQFIGRGSEQT</sequence>
<reference evidence="8 9" key="1">
    <citation type="submission" date="2023-09" db="EMBL/GenBank/DDBJ databases">
        <title>Multi-omics analysis of a traditional fermented food reveals byproduct-associated fungal strains for waste-to-food upcycling.</title>
        <authorList>
            <consortium name="Lawrence Berkeley National Laboratory"/>
            <person name="Rekdal V.M."/>
            <person name="Villalobos-Escobedo J.M."/>
            <person name="Rodriguez-Valeron N."/>
            <person name="Garcia M.O."/>
            <person name="Vasquez D.P."/>
            <person name="Damayanti I."/>
            <person name="Sorensen P.M."/>
            <person name="Baidoo E.E."/>
            <person name="De Carvalho A.C."/>
            <person name="Riley R."/>
            <person name="Lipzen A."/>
            <person name="He G."/>
            <person name="Yan M."/>
            <person name="Haridas S."/>
            <person name="Daum C."/>
            <person name="Yoshinaga Y."/>
            <person name="Ng V."/>
            <person name="Grigoriev I.V."/>
            <person name="Munk R."/>
            <person name="Nuraida L."/>
            <person name="Wijaya C.H."/>
            <person name="Morales P.-C."/>
            <person name="Keasling J.D."/>
        </authorList>
    </citation>
    <scope>NUCLEOTIDE SEQUENCE [LARGE SCALE GENOMIC DNA]</scope>
    <source>
        <strain evidence="8 9">FGSC 2613</strain>
    </source>
</reference>
<comment type="subcellular location">
    <subcellularLocation>
        <location evidence="1">Nucleus</location>
    </subcellularLocation>
</comment>
<keyword evidence="4" id="KW-0539">Nucleus</keyword>
<feature type="region of interest" description="Disordered" evidence="7">
    <location>
        <begin position="49"/>
        <end position="68"/>
    </location>
</feature>
<keyword evidence="3" id="KW-0238">DNA-binding</keyword>
<dbReference type="PANTHER" id="PTHR28605:SF1">
    <property type="entry name" value="CHROMOSOME TRANSMISSION FIDELITY FACTOR 8"/>
    <property type="match status" value="1"/>
</dbReference>
<evidence type="ECO:0000256" key="7">
    <source>
        <dbReference type="SAM" id="MobiDB-lite"/>
    </source>
</evidence>
<keyword evidence="9" id="KW-1185">Reference proteome</keyword>
<evidence type="ECO:0000256" key="4">
    <source>
        <dbReference type="ARBA" id="ARBA00023242"/>
    </source>
</evidence>
<dbReference type="InterPro" id="IPR018607">
    <property type="entry name" value="Ctf8"/>
</dbReference>
<organism evidence="8 9">
    <name type="scientific">Neurospora intermedia</name>
    <dbReference type="NCBI Taxonomy" id="5142"/>
    <lineage>
        <taxon>Eukaryota</taxon>
        <taxon>Fungi</taxon>
        <taxon>Dikarya</taxon>
        <taxon>Ascomycota</taxon>
        <taxon>Pezizomycotina</taxon>
        <taxon>Sordariomycetes</taxon>
        <taxon>Sordariomycetidae</taxon>
        <taxon>Sordariales</taxon>
        <taxon>Sordariaceae</taxon>
        <taxon>Neurospora</taxon>
    </lineage>
</organism>
<evidence type="ECO:0000313" key="9">
    <source>
        <dbReference type="Proteomes" id="UP001451303"/>
    </source>
</evidence>
<evidence type="ECO:0000256" key="2">
    <source>
        <dbReference type="ARBA" id="ARBA00022705"/>
    </source>
</evidence>
<feature type="region of interest" description="Disordered" evidence="7">
    <location>
        <begin position="123"/>
        <end position="143"/>
    </location>
</feature>
<dbReference type="Proteomes" id="UP001451303">
    <property type="component" value="Unassembled WGS sequence"/>
</dbReference>
<feature type="region of interest" description="Disordered" evidence="7">
    <location>
        <begin position="1"/>
        <end position="30"/>
    </location>
</feature>
<keyword evidence="5" id="KW-0131">Cell cycle</keyword>
<dbReference type="PANTHER" id="PTHR28605">
    <property type="entry name" value="CTF8, CHROMOSOME TRANSMISSION FIDELITY FACTOR 8 HOMOLOG (S. CEREVISIAE)"/>
    <property type="match status" value="1"/>
</dbReference>
<evidence type="ECO:0000313" key="8">
    <source>
        <dbReference type="EMBL" id="KAL0470747.1"/>
    </source>
</evidence>
<gene>
    <name evidence="8" type="ORF">QR685DRAFT_524513</name>
</gene>
<evidence type="ECO:0000256" key="1">
    <source>
        <dbReference type="ARBA" id="ARBA00004123"/>
    </source>
</evidence>
<evidence type="ECO:0000256" key="3">
    <source>
        <dbReference type="ARBA" id="ARBA00023125"/>
    </source>
</evidence>
<dbReference type="Pfam" id="PF09696">
    <property type="entry name" value="Ctf8"/>
    <property type="match status" value="1"/>
</dbReference>
<comment type="caution">
    <text evidence="8">The sequence shown here is derived from an EMBL/GenBank/DDBJ whole genome shotgun (WGS) entry which is preliminary data.</text>
</comment>